<sequence length="271" mass="28382">MTEGPVAPEVVEQSEDWHEEKTFAKDRNPESADAAHSIVRKPDAGRSWARRRDERIEASNDVAAAALASPAEGSDWLDPSPGEPRLSVAPGGLSSPRTSALELSMYILLGLFALVALVFAVNCGAVLAPAQTNKTPGLSPSPIAGPASSGRVGSLQTPVRRSDAPTLTPADPSIGSVAEFKPTVEAGVETNATTSACLVAAASITAEGIREGGATEQQEEATLKRGGGAGCGIALMAFRHAKQKVSLNVHICKIISFLRYHVPFEQVRLRL</sequence>
<reference evidence="3" key="1">
    <citation type="submission" date="2018-11" db="EMBL/GenBank/DDBJ databases">
        <authorList>
            <consortium name="Pathogen Informatics"/>
        </authorList>
    </citation>
    <scope>NUCLEOTIDE SEQUENCE</scope>
</reference>
<keyword evidence="2" id="KW-0472">Membrane</keyword>
<evidence type="ECO:0000313" key="4">
    <source>
        <dbReference type="Proteomes" id="UP000784294"/>
    </source>
</evidence>
<proteinExistence type="predicted"/>
<evidence type="ECO:0000256" key="1">
    <source>
        <dbReference type="SAM" id="MobiDB-lite"/>
    </source>
</evidence>
<organism evidence="3 4">
    <name type="scientific">Protopolystoma xenopodis</name>
    <dbReference type="NCBI Taxonomy" id="117903"/>
    <lineage>
        <taxon>Eukaryota</taxon>
        <taxon>Metazoa</taxon>
        <taxon>Spiralia</taxon>
        <taxon>Lophotrochozoa</taxon>
        <taxon>Platyhelminthes</taxon>
        <taxon>Monogenea</taxon>
        <taxon>Polyopisthocotylea</taxon>
        <taxon>Polystomatidea</taxon>
        <taxon>Polystomatidae</taxon>
        <taxon>Protopolystoma</taxon>
    </lineage>
</organism>
<feature type="region of interest" description="Disordered" evidence="1">
    <location>
        <begin position="131"/>
        <end position="174"/>
    </location>
</feature>
<keyword evidence="2" id="KW-0812">Transmembrane</keyword>
<name>A0A3S5FHA3_9PLAT</name>
<feature type="compositionally biased region" description="Basic and acidic residues" evidence="1">
    <location>
        <begin position="15"/>
        <end position="30"/>
    </location>
</feature>
<comment type="caution">
    <text evidence="3">The sequence shown here is derived from an EMBL/GenBank/DDBJ whole genome shotgun (WGS) entry which is preliminary data.</text>
</comment>
<accession>A0A3S5FHA3</accession>
<evidence type="ECO:0000313" key="3">
    <source>
        <dbReference type="EMBL" id="VEL43249.1"/>
    </source>
</evidence>
<keyword evidence="4" id="KW-1185">Reference proteome</keyword>
<dbReference type="AlphaFoldDB" id="A0A3S5FHA3"/>
<feature type="transmembrane region" description="Helical" evidence="2">
    <location>
        <begin position="106"/>
        <end position="128"/>
    </location>
</feature>
<dbReference type="EMBL" id="CAAALY010279877">
    <property type="protein sequence ID" value="VEL43249.1"/>
    <property type="molecule type" value="Genomic_DNA"/>
</dbReference>
<feature type="region of interest" description="Disordered" evidence="1">
    <location>
        <begin position="1"/>
        <end position="50"/>
    </location>
</feature>
<feature type="compositionally biased region" description="Basic and acidic residues" evidence="1">
    <location>
        <begin position="40"/>
        <end position="50"/>
    </location>
</feature>
<evidence type="ECO:0008006" key="5">
    <source>
        <dbReference type="Google" id="ProtNLM"/>
    </source>
</evidence>
<evidence type="ECO:0000256" key="2">
    <source>
        <dbReference type="SAM" id="Phobius"/>
    </source>
</evidence>
<feature type="region of interest" description="Disordered" evidence="1">
    <location>
        <begin position="69"/>
        <end position="94"/>
    </location>
</feature>
<gene>
    <name evidence="3" type="ORF">PXEA_LOCUS36689</name>
</gene>
<feature type="compositionally biased region" description="Low complexity" evidence="1">
    <location>
        <begin position="136"/>
        <end position="150"/>
    </location>
</feature>
<dbReference type="Proteomes" id="UP000784294">
    <property type="component" value="Unassembled WGS sequence"/>
</dbReference>
<protein>
    <recommendedName>
        <fullName evidence="5">Transmembrane protein</fullName>
    </recommendedName>
</protein>
<keyword evidence="2" id="KW-1133">Transmembrane helix</keyword>